<sequence>MTVWHDGFTHDIIGRVHYVDSITRELKF</sequence>
<reference evidence="1 2" key="1">
    <citation type="submission" date="2024-05" db="EMBL/GenBank/DDBJ databases">
        <authorList>
            <person name="Venkateswaran K."/>
        </authorList>
    </citation>
    <scope>NUCLEOTIDE SEQUENCE [LARGE SCALE GENOMIC DNA]</scope>
    <source>
        <strain evidence="1 2">179-C4-2-HS</strain>
    </source>
</reference>
<dbReference type="EMBL" id="JAROBZ020000001">
    <property type="protein sequence ID" value="MFB3168478.1"/>
    <property type="molecule type" value="Genomic_DNA"/>
</dbReference>
<name>A0ABV4YUU0_9BACI</name>
<keyword evidence="2" id="KW-1185">Reference proteome</keyword>
<accession>A0ABV4YUU0</accession>
<protein>
    <submittedName>
        <fullName evidence="1">Uncharacterized protein</fullName>
    </submittedName>
</protein>
<dbReference type="Proteomes" id="UP001241748">
    <property type="component" value="Unassembled WGS sequence"/>
</dbReference>
<dbReference type="RefSeq" id="WP_306073311.1">
    <property type="nucleotide sequence ID" value="NZ_JAROBZ020000001.1"/>
</dbReference>
<gene>
    <name evidence="1" type="ORF">P5G62_015275</name>
</gene>
<comment type="caution">
    <text evidence="1">The sequence shown here is derived from an EMBL/GenBank/DDBJ whole genome shotgun (WGS) entry which is preliminary data.</text>
</comment>
<organism evidence="1 2">
    <name type="scientific">Neobacillus driksii</name>
    <dbReference type="NCBI Taxonomy" id="3035913"/>
    <lineage>
        <taxon>Bacteria</taxon>
        <taxon>Bacillati</taxon>
        <taxon>Bacillota</taxon>
        <taxon>Bacilli</taxon>
        <taxon>Bacillales</taxon>
        <taxon>Bacillaceae</taxon>
        <taxon>Neobacillus</taxon>
    </lineage>
</organism>
<proteinExistence type="predicted"/>
<evidence type="ECO:0000313" key="1">
    <source>
        <dbReference type="EMBL" id="MFB3168478.1"/>
    </source>
</evidence>
<evidence type="ECO:0000313" key="2">
    <source>
        <dbReference type="Proteomes" id="UP001241748"/>
    </source>
</evidence>